<evidence type="ECO:0000256" key="1">
    <source>
        <dbReference type="ARBA" id="ARBA00023002"/>
    </source>
</evidence>
<keyword evidence="6" id="KW-1185">Reference proteome</keyword>
<dbReference type="InterPro" id="IPR015590">
    <property type="entry name" value="Aldehyde_DH_dom"/>
</dbReference>
<dbReference type="InterPro" id="IPR029510">
    <property type="entry name" value="Ald_DH_CS_GLU"/>
</dbReference>
<dbReference type="PANTHER" id="PTHR11699">
    <property type="entry name" value="ALDEHYDE DEHYDROGENASE-RELATED"/>
    <property type="match status" value="1"/>
</dbReference>
<proteinExistence type="inferred from homology"/>
<evidence type="ECO:0000256" key="2">
    <source>
        <dbReference type="PROSITE-ProRule" id="PRU10007"/>
    </source>
</evidence>
<evidence type="ECO:0000313" key="6">
    <source>
        <dbReference type="Proteomes" id="UP001239909"/>
    </source>
</evidence>
<protein>
    <submittedName>
        <fullName evidence="5">Gamma-aminobutyraldehyde dehydrogenase</fullName>
    </submittedName>
</protein>
<organism evidence="5 6">
    <name type="scientific">Paralimibaculum aggregatum</name>
    <dbReference type="NCBI Taxonomy" id="3036245"/>
    <lineage>
        <taxon>Bacteria</taxon>
        <taxon>Pseudomonadati</taxon>
        <taxon>Pseudomonadota</taxon>
        <taxon>Alphaproteobacteria</taxon>
        <taxon>Rhodobacterales</taxon>
        <taxon>Paracoccaceae</taxon>
        <taxon>Paralimibaculum</taxon>
    </lineage>
</organism>
<dbReference type="Pfam" id="PF00171">
    <property type="entry name" value="Aldedh"/>
    <property type="match status" value="1"/>
</dbReference>
<dbReference type="InterPro" id="IPR016162">
    <property type="entry name" value="Ald_DH_N"/>
</dbReference>
<comment type="caution">
    <text evidence="5">The sequence shown here is derived from an EMBL/GenBank/DDBJ whole genome shotgun (WGS) entry which is preliminary data.</text>
</comment>
<comment type="similarity">
    <text evidence="3">Belongs to the aldehyde dehydrogenase family.</text>
</comment>
<evidence type="ECO:0000313" key="5">
    <source>
        <dbReference type="EMBL" id="GMG81697.1"/>
    </source>
</evidence>
<reference evidence="5 6" key="1">
    <citation type="submission" date="2023-04" db="EMBL/GenBank/DDBJ databases">
        <title>Marinoamorphus aggregata gen. nov., sp. Nov., isolate from tissue of brittle star Ophioplocus japonicus.</title>
        <authorList>
            <person name="Kawano K."/>
            <person name="Sawayama S."/>
            <person name="Nakagawa S."/>
        </authorList>
    </citation>
    <scope>NUCLEOTIDE SEQUENCE [LARGE SCALE GENOMIC DNA]</scope>
    <source>
        <strain evidence="5 6">NKW23</strain>
    </source>
</reference>
<dbReference type="InterPro" id="IPR016161">
    <property type="entry name" value="Ald_DH/histidinol_DH"/>
</dbReference>
<dbReference type="PROSITE" id="PS00687">
    <property type="entry name" value="ALDEHYDE_DEHYDR_GLU"/>
    <property type="match status" value="1"/>
</dbReference>
<name>A0ABQ6LJ53_9RHOB</name>
<dbReference type="RefSeq" id="WP_352231052.1">
    <property type="nucleotide sequence ID" value="NZ_BSYI01000005.1"/>
</dbReference>
<evidence type="ECO:0000256" key="3">
    <source>
        <dbReference type="RuleBase" id="RU003345"/>
    </source>
</evidence>
<sequence length="475" mass="49242">MTMPNRLLIGGELTPGEGAALPVIDPATGAEIARIAEASEAQVDAAVRASAAAFESFSRTTPAERAGLLLEIAALIEAHAEELAALESLDVGKPWPSARDDEMPLTIDVFRFFAGAARTMSGSAAGEYVAGHTSMIRRDPVGPVAAIAPWNYPLMMASWKLAAPLAASCTVTLKPSEVTPLSTLRLAELLADALPAGVLNVIHGRGPGIGQRLIDAPEAEAISVTGSPATGMAAMRAAAARIAHTHLELGGKAPVIVLDDADIGAVVETLRAGAFFNAGQDCAQPCRVMASAAVHDRLVADTAAAVASIRTGAPREAGTEMGPLVSAAQRDRVAGFVERARGGAEVVTGGAAEDRGGFFYRPTVIADVDNAAEIVRDEVFGPVVTISRFGDPEEAVGWANGSRYGLASSVWTRDVGRAMAIAARLRYGMTWINTHGKATPEMPWAAMKGSGTGCDMSVYALDAYTSVRHVMVAHG</sequence>
<dbReference type="Gene3D" id="3.40.309.10">
    <property type="entry name" value="Aldehyde Dehydrogenase, Chain A, domain 2"/>
    <property type="match status" value="1"/>
</dbReference>
<feature type="domain" description="Aldehyde dehydrogenase" evidence="4">
    <location>
        <begin position="17"/>
        <end position="470"/>
    </location>
</feature>
<gene>
    <name evidence="5" type="ORF">LNKW23_09100</name>
</gene>
<dbReference type="Gene3D" id="3.40.605.10">
    <property type="entry name" value="Aldehyde Dehydrogenase, Chain A, domain 1"/>
    <property type="match status" value="1"/>
</dbReference>
<dbReference type="SUPFAM" id="SSF53720">
    <property type="entry name" value="ALDH-like"/>
    <property type="match status" value="1"/>
</dbReference>
<keyword evidence="1 3" id="KW-0560">Oxidoreductase</keyword>
<dbReference type="NCBIfam" id="NF010000">
    <property type="entry name" value="PRK13473.1"/>
    <property type="match status" value="1"/>
</dbReference>
<feature type="active site" evidence="2">
    <location>
        <position position="248"/>
    </location>
</feature>
<dbReference type="EMBL" id="BSYI01000005">
    <property type="protein sequence ID" value="GMG81697.1"/>
    <property type="molecule type" value="Genomic_DNA"/>
</dbReference>
<dbReference type="Proteomes" id="UP001239909">
    <property type="component" value="Unassembled WGS sequence"/>
</dbReference>
<evidence type="ECO:0000259" key="4">
    <source>
        <dbReference type="Pfam" id="PF00171"/>
    </source>
</evidence>
<accession>A0ABQ6LJ53</accession>
<dbReference type="InterPro" id="IPR016163">
    <property type="entry name" value="Ald_DH_C"/>
</dbReference>